<reference evidence="1 2" key="1">
    <citation type="submission" date="2017-09" db="EMBL/GenBank/DDBJ databases">
        <title>Bacterial strain isolated from the female urinary microbiota.</title>
        <authorList>
            <person name="Thomas-White K."/>
            <person name="Kumar N."/>
            <person name="Forster S."/>
            <person name="Putonti C."/>
            <person name="Lawley T."/>
            <person name="Wolfe A.J."/>
        </authorList>
    </citation>
    <scope>NUCLEOTIDE SEQUENCE [LARGE SCALE GENOMIC DNA]</scope>
    <source>
        <strain evidence="1 2">UMB1301</strain>
    </source>
</reference>
<proteinExistence type="predicted"/>
<gene>
    <name evidence="1" type="ORF">CJ199_15720</name>
</gene>
<dbReference type="Proteomes" id="UP000235598">
    <property type="component" value="Unassembled WGS sequence"/>
</dbReference>
<feature type="non-terminal residue" evidence="1">
    <location>
        <position position="43"/>
    </location>
</feature>
<evidence type="ECO:0000313" key="1">
    <source>
        <dbReference type="EMBL" id="PMC98921.1"/>
    </source>
</evidence>
<sequence>MILDNYRGTWEDEDTSELRKLTREFIANEITPHQERFAQQHRV</sequence>
<protein>
    <submittedName>
        <fullName evidence="1">Acyl-CoA dehydrogenase</fullName>
    </submittedName>
</protein>
<organism evidence="1 2">
    <name type="scientific">Brevibacterium paucivorans</name>
    <dbReference type="NCBI Taxonomy" id="170994"/>
    <lineage>
        <taxon>Bacteria</taxon>
        <taxon>Bacillati</taxon>
        <taxon>Actinomycetota</taxon>
        <taxon>Actinomycetes</taxon>
        <taxon>Micrococcales</taxon>
        <taxon>Brevibacteriaceae</taxon>
        <taxon>Brevibacterium</taxon>
    </lineage>
</organism>
<dbReference type="EMBL" id="PNHK01000689">
    <property type="protein sequence ID" value="PMC98921.1"/>
    <property type="molecule type" value="Genomic_DNA"/>
</dbReference>
<dbReference type="AlphaFoldDB" id="A0A2N6VI74"/>
<accession>A0A2N6VI74</accession>
<name>A0A2N6VI74_9MICO</name>
<evidence type="ECO:0000313" key="2">
    <source>
        <dbReference type="Proteomes" id="UP000235598"/>
    </source>
</evidence>
<comment type="caution">
    <text evidence="1">The sequence shown here is derived from an EMBL/GenBank/DDBJ whole genome shotgun (WGS) entry which is preliminary data.</text>
</comment>